<dbReference type="InterPro" id="IPR018912">
    <property type="entry name" value="DUF2478"/>
</dbReference>
<name>A0ABV3XS40_9RHOB</name>
<dbReference type="Pfam" id="PF10649">
    <property type="entry name" value="DUF2478"/>
    <property type="match status" value="1"/>
</dbReference>
<dbReference type="RefSeq" id="WP_125408497.1">
    <property type="nucleotide sequence ID" value="NZ_JBEHHI010000001.1"/>
</dbReference>
<dbReference type="Proteomes" id="UP001560019">
    <property type="component" value="Unassembled WGS sequence"/>
</dbReference>
<protein>
    <submittedName>
        <fullName evidence="1">Nucleoside-triphosphatase THEP1</fullName>
    </submittedName>
</protein>
<proteinExistence type="predicted"/>
<dbReference type="EMBL" id="JBEHHI010000001">
    <property type="protein sequence ID" value="MEX5728145.1"/>
    <property type="molecule type" value="Genomic_DNA"/>
</dbReference>
<keyword evidence="2" id="KW-1185">Reference proteome</keyword>
<reference evidence="1 2" key="1">
    <citation type="submission" date="2024-06" db="EMBL/GenBank/DDBJ databases">
        <title>Genome of Rhodovulum iodosum, a marine photoferrotroph.</title>
        <authorList>
            <person name="Bianchini G."/>
            <person name="Nikeleit V."/>
            <person name="Kappler A."/>
            <person name="Bryce C."/>
            <person name="Sanchez-Baracaldo P."/>
        </authorList>
    </citation>
    <scope>NUCLEOTIDE SEQUENCE [LARGE SCALE GENOMIC DNA]</scope>
    <source>
        <strain evidence="1 2">UT/N1</strain>
    </source>
</reference>
<evidence type="ECO:0000313" key="2">
    <source>
        <dbReference type="Proteomes" id="UP001560019"/>
    </source>
</evidence>
<evidence type="ECO:0000313" key="1">
    <source>
        <dbReference type="EMBL" id="MEX5728145.1"/>
    </source>
</evidence>
<comment type="caution">
    <text evidence="1">The sequence shown here is derived from an EMBL/GenBank/DDBJ whole genome shotgun (WGS) entry which is preliminary data.</text>
</comment>
<gene>
    <name evidence="1" type="ORF">Ga0609869_001498</name>
</gene>
<sequence length="174" mass="18242">MHLAYTTMPGRGDAGMLFFDLAKELTAQGARVAGLVQIDPRAPDSHPCDMDLRVLPDGPEIRVSQSLGAGSRGCRLDTGALEMAAAAVGRSVAAGADLLIVNKFGKLESQGRGLCGAIAEAIGRDIPVIVGVNDLNLEAFLDFSDGLATALLPRRDVLMGWVRHLADDRPVPVG</sequence>
<accession>A0ABV3XS40</accession>
<organism evidence="1 2">
    <name type="scientific">Rhodovulum iodosum</name>
    <dbReference type="NCBI Taxonomy" id="68291"/>
    <lineage>
        <taxon>Bacteria</taxon>
        <taxon>Pseudomonadati</taxon>
        <taxon>Pseudomonadota</taxon>
        <taxon>Alphaproteobacteria</taxon>
        <taxon>Rhodobacterales</taxon>
        <taxon>Paracoccaceae</taxon>
        <taxon>Rhodovulum</taxon>
    </lineage>
</organism>